<sequence>MTDGRETLKRELEKAALAYFEAMEQMNNLDKEHTERMKALCLQNSEDTKAIGKSINAAESRLALLKEALRLVDEEGVEPLIAKLTANPAQHQIKRAYVFDGVPESTKAYNHSKHQMRMHNARYVAGKGHQ</sequence>
<dbReference type="RefSeq" id="WP_103096136.1">
    <property type="nucleotide sequence ID" value="NZ_LYMM01000033.1"/>
</dbReference>
<evidence type="ECO:0000313" key="2">
    <source>
        <dbReference type="EMBL" id="PNU04596.1"/>
    </source>
</evidence>
<organism evidence="2 3">
    <name type="scientific">Novosphingobium guangzhouense</name>
    <dbReference type="NCBI Taxonomy" id="1850347"/>
    <lineage>
        <taxon>Bacteria</taxon>
        <taxon>Pseudomonadati</taxon>
        <taxon>Pseudomonadota</taxon>
        <taxon>Alphaproteobacteria</taxon>
        <taxon>Sphingomonadales</taxon>
        <taxon>Sphingomonadaceae</taxon>
        <taxon>Novosphingobium</taxon>
    </lineage>
</organism>
<dbReference type="Proteomes" id="UP000236327">
    <property type="component" value="Unassembled WGS sequence"/>
</dbReference>
<keyword evidence="1" id="KW-0175">Coiled coil</keyword>
<name>A0A2K2G0M6_9SPHN</name>
<dbReference type="EMBL" id="LYMM01000033">
    <property type="protein sequence ID" value="PNU04596.1"/>
    <property type="molecule type" value="Genomic_DNA"/>
</dbReference>
<reference evidence="2 3" key="1">
    <citation type="submission" date="2016-05" db="EMBL/GenBank/DDBJ databases">
        <title>Complete genome sequence of Novosphingobium guangzhouense SA925(T).</title>
        <authorList>
            <person name="Sha S."/>
        </authorList>
    </citation>
    <scope>NUCLEOTIDE SEQUENCE [LARGE SCALE GENOMIC DNA]</scope>
    <source>
        <strain evidence="2 3">SA925</strain>
    </source>
</reference>
<comment type="caution">
    <text evidence="2">The sequence shown here is derived from an EMBL/GenBank/DDBJ whole genome shotgun (WGS) entry which is preliminary data.</text>
</comment>
<dbReference type="AlphaFoldDB" id="A0A2K2G0M6"/>
<gene>
    <name evidence="2" type="ORF">A8V01_19500</name>
</gene>
<keyword evidence="3" id="KW-1185">Reference proteome</keyword>
<feature type="coiled-coil region" evidence="1">
    <location>
        <begin position="5"/>
        <end position="75"/>
    </location>
</feature>
<evidence type="ECO:0000313" key="3">
    <source>
        <dbReference type="Proteomes" id="UP000236327"/>
    </source>
</evidence>
<proteinExistence type="predicted"/>
<accession>A0A2K2G0M6</accession>
<evidence type="ECO:0000256" key="1">
    <source>
        <dbReference type="SAM" id="Coils"/>
    </source>
</evidence>
<protein>
    <submittedName>
        <fullName evidence="2">Uncharacterized protein</fullName>
    </submittedName>
</protein>